<sequence>MVAWTVVASKRRNQLATMGINFLNTDRIRKQFSVLCRDLGFICKSYVHNFAQLR</sequence>
<dbReference type="EMBL" id="ADBV01021602">
    <property type="protein sequence ID" value="EJW70512.1"/>
    <property type="molecule type" value="Genomic_DNA"/>
</dbReference>
<protein>
    <submittedName>
        <fullName evidence="1">Uncharacterized protein</fullName>
    </submittedName>
</protein>
<dbReference type="AlphaFoldDB" id="J9E0S5"/>
<comment type="caution">
    <text evidence="1">The sequence shown here is derived from an EMBL/GenBank/DDBJ whole genome shotgun (WGS) entry which is preliminary data.</text>
</comment>
<name>J9E0S5_WUCBA</name>
<proteinExistence type="predicted"/>
<organism evidence="1 2">
    <name type="scientific">Wuchereria bancrofti</name>
    <dbReference type="NCBI Taxonomy" id="6293"/>
    <lineage>
        <taxon>Eukaryota</taxon>
        <taxon>Metazoa</taxon>
        <taxon>Ecdysozoa</taxon>
        <taxon>Nematoda</taxon>
        <taxon>Chromadorea</taxon>
        <taxon>Rhabditida</taxon>
        <taxon>Spirurina</taxon>
        <taxon>Spiruromorpha</taxon>
        <taxon>Filarioidea</taxon>
        <taxon>Onchocercidae</taxon>
        <taxon>Wuchereria</taxon>
    </lineage>
</organism>
<accession>J9E0S5</accession>
<gene>
    <name evidence="1" type="ORF">WUBG_18580</name>
</gene>
<evidence type="ECO:0000313" key="1">
    <source>
        <dbReference type="EMBL" id="EJW70512.1"/>
    </source>
</evidence>
<evidence type="ECO:0000313" key="2">
    <source>
        <dbReference type="Proteomes" id="UP000004810"/>
    </source>
</evidence>
<dbReference type="Proteomes" id="UP000004810">
    <property type="component" value="Unassembled WGS sequence"/>
</dbReference>
<reference evidence="2" key="1">
    <citation type="submission" date="2012-08" db="EMBL/GenBank/DDBJ databases">
        <title>The Genome Sequence of Wuchereria bancrofti.</title>
        <authorList>
            <person name="Nutman T.B."/>
            <person name="Fink D.L."/>
            <person name="Russ C."/>
            <person name="Young S."/>
            <person name="Zeng Q."/>
            <person name="Koehrsen M."/>
            <person name="Alvarado L."/>
            <person name="Berlin A."/>
            <person name="Chapman S.B."/>
            <person name="Chen Z."/>
            <person name="Freedman E."/>
            <person name="Gellesch M."/>
            <person name="Goldberg J."/>
            <person name="Griggs A."/>
            <person name="Gujja S."/>
            <person name="Heilman E.R."/>
            <person name="Heiman D."/>
            <person name="Hepburn T."/>
            <person name="Howarth C."/>
            <person name="Jen D."/>
            <person name="Larson L."/>
            <person name="Lewis B."/>
            <person name="Mehta T."/>
            <person name="Park D."/>
            <person name="Pearson M."/>
            <person name="Roberts A."/>
            <person name="Saif S."/>
            <person name="Shea T."/>
            <person name="Shenoy N."/>
            <person name="Sisk P."/>
            <person name="Stolte C."/>
            <person name="Sykes S."/>
            <person name="Walk T."/>
            <person name="White J."/>
            <person name="Yandava C."/>
            <person name="Haas B."/>
            <person name="Henn M.R."/>
            <person name="Nusbaum C."/>
            <person name="Birren B."/>
        </authorList>
    </citation>
    <scope>NUCLEOTIDE SEQUENCE [LARGE SCALE GENOMIC DNA]</scope>
    <source>
        <strain evidence="2">NA</strain>
    </source>
</reference>